<keyword evidence="1" id="KW-0472">Membrane</keyword>
<reference evidence="3" key="1">
    <citation type="submission" date="2019-06" db="EMBL/GenBank/DDBJ databases">
        <title>Complete genome sequence of Methylogaea oryzae strain JCM16910.</title>
        <authorList>
            <person name="Asakawa S."/>
        </authorList>
    </citation>
    <scope>NUCLEOTIDE SEQUENCE</scope>
    <source>
        <strain evidence="3">E10</strain>
    </source>
</reference>
<evidence type="ECO:0000256" key="1">
    <source>
        <dbReference type="SAM" id="Phobius"/>
    </source>
</evidence>
<organism evidence="3 4">
    <name type="scientific">Methylogaea oryzae</name>
    <dbReference type="NCBI Taxonomy" id="1295382"/>
    <lineage>
        <taxon>Bacteria</taxon>
        <taxon>Pseudomonadati</taxon>
        <taxon>Pseudomonadota</taxon>
        <taxon>Gammaproteobacteria</taxon>
        <taxon>Methylococcales</taxon>
        <taxon>Methylococcaceae</taxon>
        <taxon>Methylogaea</taxon>
    </lineage>
</organism>
<evidence type="ECO:0000259" key="2">
    <source>
        <dbReference type="Pfam" id="PF20155"/>
    </source>
</evidence>
<dbReference type="RefSeq" id="WP_221048359.1">
    <property type="nucleotide sequence ID" value="NZ_AP019782.1"/>
</dbReference>
<dbReference type="KEGG" id="moz:MoryE10_09310"/>
<sequence length="1572" mass="161204">MSGDIKLGITISANAQQARAEVRVTEGDLAKLGAAGAKAGGDAAGGLNKLGDAAKRTGGDMTRLGTDASRAMDRLGASGTAGSQSLVLLEARTRAQAAATAALSSTWAKLGADASRAMDAYSRAGQQGSAALARMEVSAVGAAQGAAGLAGWLSKAAAAGTLFFAVIGGGNALLQTATQFDKIDKALTSVTGSAGASAAQMAFVQDTAKRLGIGLVSTADGYVKLTAAAQGTELQGEKTQQIFTAVAKASAALGLSSEDTSGALLAIGQMMSKGNVQAEELRGQLGERLPGAFQIAARAMGVSTAELQKMLEQGQVVATDFLPRFAAELDKTYANARFDGIQNNINRIGTEWDLLKARMADTLPIKAGVEALAGALAALNKELDKTPLEAAQGRLAEANALGLSGGPNEKRVAQLQAEQSALFRRIGGSGSRFNDSVPDIASVNLAGSLSAGSFNVGASDSFSPGAAFNRAVGLQNTQQAMAGALQTYEQLHAATERAAQGTQKLAGAELAMAKATLAADEAHARRTHNTQALVDILAKQQMAEHGYTEEQARAIAQNKVREEQEKAGLSTSNKAATAAQTLSEKINDIVAGYTKEAGAVGLSAREAAVYEAEQKAIIGLTAQQIEQLKAQPEYWNRLRDAAGQAFDARQAQELDKYVKQLNGSIEDSVALDQQRMALMQSGVVGDALESELALRKKIADVTREMQDKGAGADAIAEEVSKIRSSWSAISGAAADAARKAQDDWKQTSQAIEQGLINALMAGFEKGKSFGQNLKDTLKALFKTLILEPVIRPIANGISQAVSGVVSNVVGSALGNSVSGLFGNGLSGIVGNVAGSALGSVVSDAGGGSPMVSSGGGGMGTIGNIASIGSLVNNATGWGTQALNSAGSTVSGWLGGSSAGAVGATQAAGVQASGAVTSAYTASSGAGSAAAGAAAGGASTLAGAAGVVGAGYGAYNAYKDFSHGNIAGGALNSASAIGAGAAAYAALTVGLAAIPIAGWIALIGLAIAQALGAGKPKPPQSSARVHFDGSTNPGEVLAADSKYGGSKKGAISLASNTGANAINAFNATLGYNPGEFDVLSKIVGTKGQVTGLDGNEAFFKSNRFKLKKVDLAKLGEDFALALAKHRVDRAPDIYTKNAILQSGTWEQLKGELAFIGQVKNFLHPVTQWETDLGKINSQIDALIPHAVQLGFDQAEFEKKRQAAIHGLQNQFRDQLDQLAGRPADVGRQMEALTQRFDDLRQGAAALGIPLSEVDAAFTAAQRNLRNQFLDQLDQFAGRPADMGRQMEALALKFEDLRRGAAALGIPLSEVDAAFTAAQRNLRNQFLDQLDQLAGRPADIGRQMEALSLRFSEMRDGAAALGISVGEVEVAFSKAKDSLVNNVLGGIRQFLAGLDSGSLSTLSPEQIFRNAQGDYGATLLKAQAGDVTAIGELAGKAQTYLEQARAYYASSAGYSAAHDSVVSGLQMVDSSYTARLPQFAAGGLASGWAIVGENGPEVVNFTSPGRVYTAEQTRAALNGDGGGETVAELRAQTAELKAMVRVLSAGMQALEKRLASVDANTASIDTRQRREAAG</sequence>
<dbReference type="PROSITE" id="PS00153">
    <property type="entry name" value="ATPASE_GAMMA"/>
    <property type="match status" value="1"/>
</dbReference>
<keyword evidence="1" id="KW-1133">Transmembrane helix</keyword>
<feature type="transmembrane region" description="Helical" evidence="1">
    <location>
        <begin position="980"/>
        <end position="1007"/>
    </location>
</feature>
<dbReference type="NCBIfam" id="TIGR02675">
    <property type="entry name" value="tape_meas_nterm"/>
    <property type="match status" value="1"/>
</dbReference>
<accession>A0A8D4VM23</accession>
<dbReference type="InterPro" id="IPR023632">
    <property type="entry name" value="ATP_synth_F1_gsu_CS"/>
</dbReference>
<protein>
    <recommendedName>
        <fullName evidence="2">Tape measure protein N-terminal domain-containing protein</fullName>
    </recommendedName>
</protein>
<dbReference type="Pfam" id="PF20155">
    <property type="entry name" value="TMP_3"/>
    <property type="match status" value="1"/>
</dbReference>
<evidence type="ECO:0000313" key="4">
    <source>
        <dbReference type="Proteomes" id="UP000824988"/>
    </source>
</evidence>
<keyword evidence="1" id="KW-0812">Transmembrane</keyword>
<proteinExistence type="predicted"/>
<dbReference type="Proteomes" id="UP000824988">
    <property type="component" value="Chromosome"/>
</dbReference>
<dbReference type="InterPro" id="IPR013491">
    <property type="entry name" value="Tape_meas_N"/>
</dbReference>
<dbReference type="PANTHER" id="PTHR38812:SF2">
    <property type="entry name" value="MU-LIKE PROPHAGE FLUMU PROTEIN GP42"/>
    <property type="match status" value="1"/>
</dbReference>
<feature type="domain" description="Tape measure protein N-terminal" evidence="2">
    <location>
        <begin position="172"/>
        <end position="359"/>
    </location>
</feature>
<evidence type="ECO:0000313" key="3">
    <source>
        <dbReference type="EMBL" id="BBL70325.1"/>
    </source>
</evidence>
<dbReference type="EMBL" id="AP019782">
    <property type="protein sequence ID" value="BBL70325.1"/>
    <property type="molecule type" value="Genomic_DNA"/>
</dbReference>
<dbReference type="PANTHER" id="PTHR38812">
    <property type="entry name" value="MU-LIKE PROPHAGE FLUMU PROTEIN GP42"/>
    <property type="match status" value="1"/>
</dbReference>
<name>A0A8D4VM23_9GAMM</name>
<dbReference type="InterPro" id="IPR053058">
    <property type="entry name" value="Mulikevirus_tape_measure"/>
</dbReference>
<gene>
    <name evidence="3" type="ORF">MoryE10_09310</name>
</gene>
<keyword evidence="4" id="KW-1185">Reference proteome</keyword>